<name>A0ABS8CEX6_9BURK</name>
<keyword evidence="5" id="KW-1185">Reference proteome</keyword>
<dbReference type="RefSeq" id="WP_226954971.1">
    <property type="nucleotide sequence ID" value="NZ_JACDXW010000006.1"/>
</dbReference>
<evidence type="ECO:0000313" key="5">
    <source>
        <dbReference type="Proteomes" id="UP000776983"/>
    </source>
</evidence>
<protein>
    <submittedName>
        <fullName evidence="4">Polysaccharide deacetylase family protein</fullName>
    </submittedName>
</protein>
<dbReference type="InterPro" id="IPR011330">
    <property type="entry name" value="Glyco_hydro/deAcase_b/a-brl"/>
</dbReference>
<evidence type="ECO:0000256" key="1">
    <source>
        <dbReference type="ARBA" id="ARBA00022723"/>
    </source>
</evidence>
<reference evidence="4 5" key="1">
    <citation type="submission" date="2020-07" db="EMBL/GenBank/DDBJ databases">
        <title>Pusillimonas sp. nov., isolated from poultry manure in Taiwan.</title>
        <authorList>
            <person name="Lin S.-Y."/>
            <person name="Tang Y.-S."/>
            <person name="Young C.-C."/>
        </authorList>
    </citation>
    <scope>NUCLEOTIDE SEQUENCE [LARGE SCALE GENOMIC DNA]</scope>
    <source>
        <strain evidence="4 5">CC-YST705</strain>
    </source>
</reference>
<keyword evidence="1" id="KW-0479">Metal-binding</keyword>
<sequence length="272" mass="30648">MFVVSFLPFAPAIFAQTLAITFDDGFDATQGNSQAVEDNAAILAALKQQKVRAMLFPAGVVADNAENMALVRAWSQAGHLIGNHTYKHESLSQTDTALYFDDVLRAQNLLQVLPGWCPRLRFPYLDEGGDDKQRNLAYQWLAQHDYGVAAVTIALPDWDFARHYLETLQSGSEHQAMTFRQDYLQQLWAQAQTQEANWRKELGRSPPHVLLLHANHLNAAILPDLLQLLKENGWHVIDPLTAFQDPIYQRHYVPNGTPKVDEPTLLPIPACR</sequence>
<dbReference type="PANTHER" id="PTHR10587:SF133">
    <property type="entry name" value="CHITIN DEACETYLASE 1-RELATED"/>
    <property type="match status" value="1"/>
</dbReference>
<keyword evidence="2" id="KW-0378">Hydrolase</keyword>
<evidence type="ECO:0000256" key="2">
    <source>
        <dbReference type="ARBA" id="ARBA00022801"/>
    </source>
</evidence>
<dbReference type="Pfam" id="PF01522">
    <property type="entry name" value="Polysacc_deac_1"/>
    <property type="match status" value="1"/>
</dbReference>
<comment type="caution">
    <text evidence="4">The sequence shown here is derived from an EMBL/GenBank/DDBJ whole genome shotgun (WGS) entry which is preliminary data.</text>
</comment>
<dbReference type="PANTHER" id="PTHR10587">
    <property type="entry name" value="GLYCOSYL TRANSFERASE-RELATED"/>
    <property type="match status" value="1"/>
</dbReference>
<accession>A0ABS8CEX6</accession>
<dbReference type="EMBL" id="JACDXW010000006">
    <property type="protein sequence ID" value="MCB5364558.1"/>
    <property type="molecule type" value="Genomic_DNA"/>
</dbReference>
<organism evidence="4 5">
    <name type="scientific">Mesopusillimonas faecipullorum</name>
    <dbReference type="NCBI Taxonomy" id="2755040"/>
    <lineage>
        <taxon>Bacteria</taxon>
        <taxon>Pseudomonadati</taxon>
        <taxon>Pseudomonadota</taxon>
        <taxon>Betaproteobacteria</taxon>
        <taxon>Burkholderiales</taxon>
        <taxon>Alcaligenaceae</taxon>
        <taxon>Mesopusillimonas</taxon>
    </lineage>
</organism>
<proteinExistence type="predicted"/>
<dbReference type="InterPro" id="IPR002509">
    <property type="entry name" value="NODB_dom"/>
</dbReference>
<evidence type="ECO:0000313" key="4">
    <source>
        <dbReference type="EMBL" id="MCB5364558.1"/>
    </source>
</evidence>
<dbReference type="InterPro" id="IPR050248">
    <property type="entry name" value="Polysacc_deacetylase_ArnD"/>
</dbReference>
<feature type="domain" description="NodB homology" evidence="3">
    <location>
        <begin position="16"/>
        <end position="237"/>
    </location>
</feature>
<dbReference type="Proteomes" id="UP000776983">
    <property type="component" value="Unassembled WGS sequence"/>
</dbReference>
<dbReference type="PROSITE" id="PS51677">
    <property type="entry name" value="NODB"/>
    <property type="match status" value="1"/>
</dbReference>
<evidence type="ECO:0000259" key="3">
    <source>
        <dbReference type="PROSITE" id="PS51677"/>
    </source>
</evidence>
<dbReference type="SUPFAM" id="SSF88713">
    <property type="entry name" value="Glycoside hydrolase/deacetylase"/>
    <property type="match status" value="1"/>
</dbReference>
<dbReference type="Gene3D" id="3.20.20.370">
    <property type="entry name" value="Glycoside hydrolase/deacetylase"/>
    <property type="match status" value="1"/>
</dbReference>
<gene>
    <name evidence="4" type="ORF">H0484_12455</name>
</gene>